<comment type="caution">
    <text evidence="1">The sequence shown here is derived from an EMBL/GenBank/DDBJ whole genome shotgun (WGS) entry which is preliminary data.</text>
</comment>
<gene>
    <name evidence="1" type="ORF">PXEA_LOCUS28078</name>
</gene>
<dbReference type="EMBL" id="CAAALY010248070">
    <property type="protein sequence ID" value="VEL34638.1"/>
    <property type="molecule type" value="Genomic_DNA"/>
</dbReference>
<evidence type="ECO:0000313" key="1">
    <source>
        <dbReference type="EMBL" id="VEL34638.1"/>
    </source>
</evidence>
<accession>A0A448XEE5</accession>
<protein>
    <submittedName>
        <fullName evidence="1">Uncharacterized protein</fullName>
    </submittedName>
</protein>
<dbReference type="AlphaFoldDB" id="A0A448XEE5"/>
<name>A0A448XEE5_9PLAT</name>
<reference evidence="1" key="1">
    <citation type="submission" date="2018-11" db="EMBL/GenBank/DDBJ databases">
        <authorList>
            <consortium name="Pathogen Informatics"/>
        </authorList>
    </citation>
    <scope>NUCLEOTIDE SEQUENCE</scope>
</reference>
<keyword evidence="2" id="KW-1185">Reference proteome</keyword>
<dbReference type="Proteomes" id="UP000784294">
    <property type="component" value="Unassembled WGS sequence"/>
</dbReference>
<proteinExistence type="predicted"/>
<evidence type="ECO:0000313" key="2">
    <source>
        <dbReference type="Proteomes" id="UP000784294"/>
    </source>
</evidence>
<organism evidence="1 2">
    <name type="scientific">Protopolystoma xenopodis</name>
    <dbReference type="NCBI Taxonomy" id="117903"/>
    <lineage>
        <taxon>Eukaryota</taxon>
        <taxon>Metazoa</taxon>
        <taxon>Spiralia</taxon>
        <taxon>Lophotrochozoa</taxon>
        <taxon>Platyhelminthes</taxon>
        <taxon>Monogenea</taxon>
        <taxon>Polyopisthocotylea</taxon>
        <taxon>Polystomatidea</taxon>
        <taxon>Polystomatidae</taxon>
        <taxon>Protopolystoma</taxon>
    </lineage>
</organism>
<sequence>MNGANQYGYQPELHGHDENGVPIYHTFTPTVNQNNQYISALGTRRHYPGNGHSSPSGGTIAYNGDILVARDAAMDPGARLLGHPGALTMKDGGLGGVFLGHSTGMASYIPRPQLEPERWRISTEDRTPGMGIDSGGLDIAAKHGSGWQVRLICLVSQLNLDFLSST</sequence>